<dbReference type="EMBL" id="AZHW01000028">
    <property type="protein sequence ID" value="ETX03550.1"/>
    <property type="molecule type" value="Genomic_DNA"/>
</dbReference>
<evidence type="ECO:0000313" key="1">
    <source>
        <dbReference type="EMBL" id="ETX03550.1"/>
    </source>
</evidence>
<dbReference type="AlphaFoldDB" id="W4M044"/>
<name>W4M044_ENTF1</name>
<evidence type="ECO:0000313" key="2">
    <source>
        <dbReference type="Proteomes" id="UP000019141"/>
    </source>
</evidence>
<keyword evidence="1" id="KW-0614">Plasmid</keyword>
<evidence type="ECO:0008006" key="3">
    <source>
        <dbReference type="Google" id="ProtNLM"/>
    </source>
</evidence>
<feature type="non-terminal residue" evidence="1">
    <location>
        <position position="1"/>
    </location>
</feature>
<comment type="caution">
    <text evidence="1">The sequence shown here is derived from an EMBL/GenBank/DDBJ whole genome shotgun (WGS) entry which is preliminary data.</text>
</comment>
<accession>W4M044</accession>
<proteinExistence type="predicted"/>
<dbReference type="Proteomes" id="UP000019141">
    <property type="component" value="Unassembled WGS sequence"/>
</dbReference>
<protein>
    <recommendedName>
        <fullName evidence="3">Transposase IS701-like DDE domain-containing protein</fullName>
    </recommendedName>
</protein>
<keyword evidence="2" id="KW-1185">Reference proteome</keyword>
<organism evidence="1 2">
    <name type="scientific">Entotheonella factor</name>
    <dbReference type="NCBI Taxonomy" id="1429438"/>
    <lineage>
        <taxon>Bacteria</taxon>
        <taxon>Pseudomonadati</taxon>
        <taxon>Nitrospinota/Tectimicrobiota group</taxon>
        <taxon>Candidatus Tectimicrobiota</taxon>
        <taxon>Candidatus Entotheonellia</taxon>
        <taxon>Candidatus Entotheonellales</taxon>
        <taxon>Candidatus Entotheonellaceae</taxon>
        <taxon>Candidatus Entotheonella</taxon>
    </lineage>
</organism>
<sequence>EADRDTQSTRLLHMALDFVKHHRTTAFLALDAFFASATVFELTNSYWSIHLKQPCLYVLTRAKKNYIAYLIPQASPSPTPGRPRKYGDRVKLYDVFETYQDQFVEASCQVYDRVETVSWLALNLMWKPLKAPVRFVFALTSRGPIVLMSNDLTIEPLLALSLYCARVRVETMFAMLKGLLGVFAYRFWSWYVPRHSRKPKKNATLKVPQSQHLDAVQRTWRACESFVMLGCIALGLLQLVALQFDQSIWSAFTGYLRTRRRSLPSERTVKAVLAQELMKDFYSLKPSAMMQEMRDLACHPYEPSESTEMLPNRQP</sequence>
<gene>
    <name evidence="1" type="ORF">ETSY1_46905</name>
</gene>
<reference evidence="1 2" key="1">
    <citation type="journal article" date="2014" name="Nature">
        <title>An environmental bacterial taxon with a large and distinct metabolic repertoire.</title>
        <authorList>
            <person name="Wilson M.C."/>
            <person name="Mori T."/>
            <person name="Ruckert C."/>
            <person name="Uria A.R."/>
            <person name="Helf M.J."/>
            <person name="Takada K."/>
            <person name="Gernert C."/>
            <person name="Steffens U.A."/>
            <person name="Heycke N."/>
            <person name="Schmitt S."/>
            <person name="Rinke C."/>
            <person name="Helfrich E.J."/>
            <person name="Brachmann A.O."/>
            <person name="Gurgui C."/>
            <person name="Wakimoto T."/>
            <person name="Kracht M."/>
            <person name="Crusemann M."/>
            <person name="Hentschel U."/>
            <person name="Abe I."/>
            <person name="Matsunaga S."/>
            <person name="Kalinowski J."/>
            <person name="Takeyama H."/>
            <person name="Piel J."/>
        </authorList>
    </citation>
    <scope>NUCLEOTIDE SEQUENCE [LARGE SCALE GENOMIC DNA]</scope>
    <source>
        <strain evidence="2">TSY1</strain>
        <plasmid evidence="1">pTSY</plasmid>
    </source>
</reference>
<dbReference type="HOGENOM" id="CLU_881380_0_0_7"/>
<geneLocation type="plasmid" evidence="1">
    <name>pTSY</name>
</geneLocation>